<evidence type="ECO:0000313" key="2">
    <source>
        <dbReference type="EMBL" id="GAA2924020.1"/>
    </source>
</evidence>
<dbReference type="PANTHER" id="PTHR42685">
    <property type="entry name" value="GERANYLGERANYL DIPHOSPHATE REDUCTASE"/>
    <property type="match status" value="1"/>
</dbReference>
<sequence length="379" mass="41760">MYDVIVVGARCAGAATARLLARAGRRVLLLDRADFPSDTLSTQYIHQPGLARLHRWGLLDDVLATGAPSLTRVSFTVPGAHLTGPAPTLGPITGGCAPRRYALDHLLVQAAVDSGVEFRPRTNAVDLHWEDGRVTGVRHGIRHGPTALERAHLVIGADGRNSTVARLVRAPYLRQDRRLSRTYYSYWSALPDQGLRTYSRHSVGTACVPTQDGATLIAVAFSRTLPAGIDGDRQRAYRQMLRRSSPELDQQLAAARQEDRLYCCADQPNFFRQPHGPGWALVGDAAHTKDPINARGITDAFTQSDMLVEQLDGPLDDTVQMEAALAKYALHLREEFTPAYENAMLAARLDIDRYRSRMIENQHDPAFVNGCFRSFAGMP</sequence>
<evidence type="ECO:0000313" key="3">
    <source>
        <dbReference type="Proteomes" id="UP001500403"/>
    </source>
</evidence>
<protein>
    <submittedName>
        <fullName evidence="2">NAD(P)/FAD-dependent oxidoreductase</fullName>
    </submittedName>
</protein>
<evidence type="ECO:0000259" key="1">
    <source>
        <dbReference type="Pfam" id="PF01494"/>
    </source>
</evidence>
<gene>
    <name evidence="2" type="ORF">GCM10010446_05250</name>
</gene>
<dbReference type="PANTHER" id="PTHR42685:SF22">
    <property type="entry name" value="CONDITIONED MEDIUM FACTOR RECEPTOR 1"/>
    <property type="match status" value="1"/>
</dbReference>
<dbReference type="SUPFAM" id="SSF51905">
    <property type="entry name" value="FAD/NAD(P)-binding domain"/>
    <property type="match status" value="1"/>
</dbReference>
<accession>A0ABN3WPQ3</accession>
<comment type="caution">
    <text evidence="2">The sequence shown here is derived from an EMBL/GenBank/DDBJ whole genome shotgun (WGS) entry which is preliminary data.</text>
</comment>
<dbReference type="InterPro" id="IPR002938">
    <property type="entry name" value="FAD-bd"/>
</dbReference>
<reference evidence="2 3" key="1">
    <citation type="journal article" date="2019" name="Int. J. Syst. Evol. Microbiol.">
        <title>The Global Catalogue of Microorganisms (GCM) 10K type strain sequencing project: providing services to taxonomists for standard genome sequencing and annotation.</title>
        <authorList>
            <consortium name="The Broad Institute Genomics Platform"/>
            <consortium name="The Broad Institute Genome Sequencing Center for Infectious Disease"/>
            <person name="Wu L."/>
            <person name="Ma J."/>
        </authorList>
    </citation>
    <scope>NUCLEOTIDE SEQUENCE [LARGE SCALE GENOMIC DNA]</scope>
    <source>
        <strain evidence="2 3">JCM 9088</strain>
    </source>
</reference>
<dbReference type="InterPro" id="IPR050407">
    <property type="entry name" value="Geranylgeranyl_reductase"/>
</dbReference>
<dbReference type="Pfam" id="PF01494">
    <property type="entry name" value="FAD_binding_3"/>
    <property type="match status" value="1"/>
</dbReference>
<organism evidence="2 3">
    <name type="scientific">Streptomyces enissocaesilis</name>
    <dbReference type="NCBI Taxonomy" id="332589"/>
    <lineage>
        <taxon>Bacteria</taxon>
        <taxon>Bacillati</taxon>
        <taxon>Actinomycetota</taxon>
        <taxon>Actinomycetes</taxon>
        <taxon>Kitasatosporales</taxon>
        <taxon>Streptomycetaceae</taxon>
        <taxon>Streptomyces</taxon>
        <taxon>Streptomyces rochei group</taxon>
    </lineage>
</organism>
<dbReference type="PRINTS" id="PR00420">
    <property type="entry name" value="RNGMNOXGNASE"/>
</dbReference>
<proteinExistence type="predicted"/>
<dbReference type="EMBL" id="BAAAUD010000008">
    <property type="protein sequence ID" value="GAA2924020.1"/>
    <property type="molecule type" value="Genomic_DNA"/>
</dbReference>
<dbReference type="InterPro" id="IPR036188">
    <property type="entry name" value="FAD/NAD-bd_sf"/>
</dbReference>
<name>A0ABN3WPQ3_9ACTN</name>
<dbReference type="Gene3D" id="3.50.50.60">
    <property type="entry name" value="FAD/NAD(P)-binding domain"/>
    <property type="match status" value="1"/>
</dbReference>
<dbReference type="Proteomes" id="UP001500403">
    <property type="component" value="Unassembled WGS sequence"/>
</dbReference>
<feature type="domain" description="FAD-binding" evidence="1">
    <location>
        <begin position="2"/>
        <end position="302"/>
    </location>
</feature>
<keyword evidence="3" id="KW-1185">Reference proteome</keyword>